<feature type="region of interest" description="Disordered" evidence="1">
    <location>
        <begin position="124"/>
        <end position="166"/>
    </location>
</feature>
<dbReference type="Proteomes" id="UP000236333">
    <property type="component" value="Unassembled WGS sequence"/>
</dbReference>
<dbReference type="AlphaFoldDB" id="A0A2J8A2X4"/>
<organism evidence="2 3">
    <name type="scientific">Tetrabaena socialis</name>
    <dbReference type="NCBI Taxonomy" id="47790"/>
    <lineage>
        <taxon>Eukaryota</taxon>
        <taxon>Viridiplantae</taxon>
        <taxon>Chlorophyta</taxon>
        <taxon>core chlorophytes</taxon>
        <taxon>Chlorophyceae</taxon>
        <taxon>CS clade</taxon>
        <taxon>Chlamydomonadales</taxon>
        <taxon>Tetrabaenaceae</taxon>
        <taxon>Tetrabaena</taxon>
    </lineage>
</organism>
<name>A0A2J8A2X4_9CHLO</name>
<accession>A0A2J8A2X4</accession>
<dbReference type="OrthoDB" id="549441at2759"/>
<sequence length="166" mass="17914">MGNCCRRPVAATAQPQTSLDQAQCDTMRAGGGPRYLVKGNLVGYYPGSRRSSNPARSGAEHAPSVVISKGPRKAALSVAAGAKRKSGDIDRFEGQAQRIHSDYEALETLRFALSVRGRSLYQARGSGTTASDSSDHHTQQEDFKEFNLDASSDDYQARSSRRFDAG</sequence>
<feature type="compositionally biased region" description="Polar residues" evidence="1">
    <location>
        <begin position="149"/>
        <end position="158"/>
    </location>
</feature>
<reference evidence="2 3" key="1">
    <citation type="journal article" date="2017" name="Mol. Biol. Evol.">
        <title>The 4-celled Tetrabaena socialis nuclear genome reveals the essential components for genetic control of cell number at the origin of multicellularity in the volvocine lineage.</title>
        <authorList>
            <person name="Featherston J."/>
            <person name="Arakaki Y."/>
            <person name="Hanschen E.R."/>
            <person name="Ferris P.J."/>
            <person name="Michod R.E."/>
            <person name="Olson B.J.S.C."/>
            <person name="Nozaki H."/>
            <person name="Durand P.M."/>
        </authorList>
    </citation>
    <scope>NUCLEOTIDE SEQUENCE [LARGE SCALE GENOMIC DNA]</scope>
    <source>
        <strain evidence="2 3">NIES-571</strain>
    </source>
</reference>
<protein>
    <submittedName>
        <fullName evidence="2">Uncharacterized protein</fullName>
    </submittedName>
</protein>
<feature type="region of interest" description="Disordered" evidence="1">
    <location>
        <begin position="1"/>
        <end position="20"/>
    </location>
</feature>
<comment type="caution">
    <text evidence="2">The sequence shown here is derived from an EMBL/GenBank/DDBJ whole genome shotgun (WGS) entry which is preliminary data.</text>
</comment>
<gene>
    <name evidence="2" type="ORF">TSOC_006714</name>
</gene>
<evidence type="ECO:0000313" key="2">
    <source>
        <dbReference type="EMBL" id="PNH06866.1"/>
    </source>
</evidence>
<evidence type="ECO:0000313" key="3">
    <source>
        <dbReference type="Proteomes" id="UP000236333"/>
    </source>
</evidence>
<feature type="compositionally biased region" description="Basic and acidic residues" evidence="1">
    <location>
        <begin position="133"/>
        <end position="147"/>
    </location>
</feature>
<evidence type="ECO:0000256" key="1">
    <source>
        <dbReference type="SAM" id="MobiDB-lite"/>
    </source>
</evidence>
<proteinExistence type="predicted"/>
<keyword evidence="3" id="KW-1185">Reference proteome</keyword>
<dbReference type="EMBL" id="PGGS01000210">
    <property type="protein sequence ID" value="PNH06866.1"/>
    <property type="molecule type" value="Genomic_DNA"/>
</dbReference>